<reference evidence="1 2" key="1">
    <citation type="journal article" date="2020" name="Biotechnol. Biofuels">
        <title>New insights from the biogas microbiome by comprehensive genome-resolved metagenomics of nearly 1600 species originating from multiple anaerobic digesters.</title>
        <authorList>
            <person name="Campanaro S."/>
            <person name="Treu L."/>
            <person name="Rodriguez-R L.M."/>
            <person name="Kovalovszki A."/>
            <person name="Ziels R.M."/>
            <person name="Maus I."/>
            <person name="Zhu X."/>
            <person name="Kougias P.G."/>
            <person name="Basile A."/>
            <person name="Luo G."/>
            <person name="Schluter A."/>
            <person name="Konstantinidis K.T."/>
            <person name="Angelidaki I."/>
        </authorList>
    </citation>
    <scope>NUCLEOTIDE SEQUENCE [LARGE SCALE GENOMIC DNA]</scope>
    <source>
        <strain evidence="1">AS04akNAM_66</strain>
    </source>
</reference>
<evidence type="ECO:0000313" key="2">
    <source>
        <dbReference type="Proteomes" id="UP000551563"/>
    </source>
</evidence>
<dbReference type="EMBL" id="DUMN01000371">
    <property type="protein sequence ID" value="HHV68552.1"/>
    <property type="molecule type" value="Genomic_DNA"/>
</dbReference>
<dbReference type="AlphaFoldDB" id="A0A7V6PCN0"/>
<comment type="caution">
    <text evidence="1">The sequence shown here is derived from an EMBL/GenBank/DDBJ whole genome shotgun (WGS) entry which is preliminary data.</text>
</comment>
<proteinExistence type="predicted"/>
<sequence>MLENALKSETTMSGLSPLDYIGSSNDVQIYQHINSVLNISDLIAQREQLEKILAQFPRFNGWKVRYPTLLEKAYEIALDEVIASVRYVPLHSSSTGMWDWEIRWGRNHVCEPAWTADHAIAQVEKAVAFFKRDIWNEAMDEVAS</sequence>
<evidence type="ECO:0000313" key="1">
    <source>
        <dbReference type="EMBL" id="HHV68552.1"/>
    </source>
</evidence>
<dbReference type="Proteomes" id="UP000551563">
    <property type="component" value="Unassembled WGS sequence"/>
</dbReference>
<organism evidence="1 2">
    <name type="scientific">Brucella intermedia</name>
    <dbReference type="NCBI Taxonomy" id="94625"/>
    <lineage>
        <taxon>Bacteria</taxon>
        <taxon>Pseudomonadati</taxon>
        <taxon>Pseudomonadota</taxon>
        <taxon>Alphaproteobacteria</taxon>
        <taxon>Hyphomicrobiales</taxon>
        <taxon>Brucellaceae</taxon>
        <taxon>Brucella/Ochrobactrum group</taxon>
        <taxon>Brucella</taxon>
    </lineage>
</organism>
<accession>A0A7V6PCN0</accession>
<name>A0A7V6PCN0_9HYPH</name>
<protein>
    <submittedName>
        <fullName evidence="1">Uncharacterized protein</fullName>
    </submittedName>
</protein>
<gene>
    <name evidence="1" type="ORF">GXX48_13025</name>
</gene>